<dbReference type="AlphaFoldDB" id="A0A9Q3V9Z7"/>
<evidence type="ECO:0000256" key="2">
    <source>
        <dbReference type="SAM" id="MobiDB-lite"/>
    </source>
</evidence>
<dbReference type="PROSITE" id="PS00018">
    <property type="entry name" value="EF_HAND_1"/>
    <property type="match status" value="1"/>
</dbReference>
<keyword evidence="1" id="KW-0175">Coiled coil</keyword>
<evidence type="ECO:0000256" key="1">
    <source>
        <dbReference type="SAM" id="Coils"/>
    </source>
</evidence>
<comment type="caution">
    <text evidence="3">The sequence shown here is derived from an EMBL/GenBank/DDBJ whole genome shotgun (WGS) entry which is preliminary data.</text>
</comment>
<reference evidence="3" key="1">
    <citation type="submission" date="2020-02" db="EMBL/GenBank/DDBJ databases">
        <authorList>
            <person name="Fillo S."/>
            <person name="Giordani F."/>
            <person name="Tonon E."/>
            <person name="Drigo I."/>
            <person name="Anselmo A."/>
            <person name="Fortunato A."/>
            <person name="Bano L."/>
            <person name="Lista F."/>
        </authorList>
    </citation>
    <scope>NUCLEOTIDE SEQUENCE</scope>
    <source>
        <strain evidence="3">IZSVe-TV_9877_3_12</strain>
    </source>
</reference>
<name>A0A9Q3V9Z7_CLOBO</name>
<organism evidence="3 4">
    <name type="scientific">Clostridium botulinum C</name>
    <dbReference type="NCBI Taxonomy" id="36828"/>
    <lineage>
        <taxon>Bacteria</taxon>
        <taxon>Bacillati</taxon>
        <taxon>Bacillota</taxon>
        <taxon>Clostridia</taxon>
        <taxon>Eubacteriales</taxon>
        <taxon>Clostridiaceae</taxon>
        <taxon>Clostridium</taxon>
    </lineage>
</organism>
<feature type="region of interest" description="Disordered" evidence="2">
    <location>
        <begin position="94"/>
        <end position="114"/>
    </location>
</feature>
<dbReference type="RefSeq" id="WP_231147864.1">
    <property type="nucleotide sequence ID" value="NZ_JAAMYB010000004.1"/>
</dbReference>
<evidence type="ECO:0000313" key="3">
    <source>
        <dbReference type="EMBL" id="MCD3194824.1"/>
    </source>
</evidence>
<feature type="coiled-coil region" evidence="1">
    <location>
        <begin position="388"/>
        <end position="422"/>
    </location>
</feature>
<dbReference type="InterPro" id="IPR018247">
    <property type="entry name" value="EF_Hand_1_Ca_BS"/>
</dbReference>
<dbReference type="Proteomes" id="UP000813637">
    <property type="component" value="Unassembled WGS sequence"/>
</dbReference>
<evidence type="ECO:0008006" key="5">
    <source>
        <dbReference type="Google" id="ProtNLM"/>
    </source>
</evidence>
<evidence type="ECO:0000313" key="4">
    <source>
        <dbReference type="Proteomes" id="UP000813637"/>
    </source>
</evidence>
<dbReference type="EMBL" id="JAAMYB010000004">
    <property type="protein sequence ID" value="MCD3194824.1"/>
    <property type="molecule type" value="Genomic_DNA"/>
</dbReference>
<protein>
    <recommendedName>
        <fullName evidence="5">EF-hand domain-containing protein</fullName>
    </recommendedName>
</protein>
<accession>A0A9Q3V9Z7</accession>
<sequence>MDGNTLAFIIALVKKQCLKNNEPIGITSIDNVDGNLNFQLSNGKSIKVQLPKDEINLDNVMKIKDYDKDGNGIIDICDFANKSKESECSKISDTSINSNESKHSKTSDISNKSKLADDSKKLNGELAENYFNKITNNTDNIIEGSINKFITKNEKEKLNNLSLNINELLDKKMDIGKYDSNKNGIIDKAETLDGLQVNINEINKLQGIKENIQKQIDSLSNIGNFTGSANTYKDIQKVNSKPVAKDMIIVIKDENHEDTSTIYMYNGEEWVYSGTFTATVRDFSTKPLDLYKETTGILPQSKVNLQGVAKVTDLNNKLDRVQGSKDNIVVFNEDGIQDSGMNISDIQAKEHNHNDLYYTQNQCDNKYTTKDEFKDELQKLPKVDEEVIKSVQQDVAQIKQHIEEIDTEIKNNKLNNKDLLDKFSDDGAGLKYNGKEIGSDKEIKLDVNTLWSKFEL</sequence>
<gene>
    <name evidence="3" type="ORF">G8S53_05910</name>
</gene>
<reference evidence="3" key="2">
    <citation type="journal article" date="2021" name="Microorganisms">
        <title>Extensive Genome Exploration of Clostridium botulinum Group III Field Strains.</title>
        <authorList>
            <person name="Fillo S."/>
            <person name="Giordani F."/>
            <person name="Tonon E."/>
            <person name="Drigo I."/>
            <person name="Anselmo A."/>
            <person name="Fortunato A."/>
            <person name="Lista F."/>
            <person name="Bano L."/>
        </authorList>
    </citation>
    <scope>NUCLEOTIDE SEQUENCE</scope>
    <source>
        <strain evidence="3">IZSVe-TV_9877_3_12</strain>
    </source>
</reference>
<proteinExistence type="predicted"/>